<dbReference type="Proteomes" id="UP000671908">
    <property type="component" value="Chromosome"/>
</dbReference>
<sequence>MKNITLSIDENVLQAGREYARNHNISFNSLVRKLVEQAVVTNKDYWLHDTFSLMDTLNVTSGDEKWAREELYRV</sequence>
<reference evidence="1 2" key="1">
    <citation type="journal article" date="2021" name="Microbiol. Resour. Announc.">
        <title>Complete Genome Sequences of Three Human Oral Treponema parvum Isolates.</title>
        <authorList>
            <person name="Zeng H."/>
            <person name="Watt R.M."/>
        </authorList>
    </citation>
    <scope>NUCLEOTIDE SEQUENCE [LARGE SCALE GENOMIC DNA]</scope>
    <source>
        <strain evidence="1 2">ATCC 700770</strain>
    </source>
</reference>
<name>A0A975F4W4_9SPIR</name>
<evidence type="ECO:0000313" key="1">
    <source>
        <dbReference type="EMBL" id="QTQ14512.1"/>
    </source>
</evidence>
<dbReference type="AlphaFoldDB" id="A0A975F4W4"/>
<dbReference type="SUPFAM" id="SSF47598">
    <property type="entry name" value="Ribbon-helix-helix"/>
    <property type="match status" value="1"/>
</dbReference>
<keyword evidence="2" id="KW-1185">Reference proteome</keyword>
<dbReference type="GO" id="GO:0006355">
    <property type="term" value="P:regulation of DNA-templated transcription"/>
    <property type="evidence" value="ECO:0007669"/>
    <property type="project" value="InterPro"/>
</dbReference>
<dbReference type="RefSeq" id="WP_210119164.1">
    <property type="nucleotide sequence ID" value="NZ_CP054142.1"/>
</dbReference>
<proteinExistence type="predicted"/>
<dbReference type="InterPro" id="IPR045944">
    <property type="entry name" value="DUF6364"/>
</dbReference>
<gene>
    <name evidence="1" type="ORF">HRQ91_08610</name>
</gene>
<dbReference type="EMBL" id="CP054142">
    <property type="protein sequence ID" value="QTQ14512.1"/>
    <property type="molecule type" value="Genomic_DNA"/>
</dbReference>
<protein>
    <submittedName>
        <fullName evidence="1">Uncharacterized protein</fullName>
    </submittedName>
</protein>
<dbReference type="Pfam" id="PF19891">
    <property type="entry name" value="DUF6364"/>
    <property type="match status" value="1"/>
</dbReference>
<accession>A0A975F4W4</accession>
<dbReference type="InterPro" id="IPR010985">
    <property type="entry name" value="Ribbon_hlx_hlx"/>
</dbReference>
<dbReference type="KEGG" id="tpav:HRQ91_08610"/>
<evidence type="ECO:0000313" key="2">
    <source>
        <dbReference type="Proteomes" id="UP000671908"/>
    </source>
</evidence>
<organism evidence="1 2">
    <name type="scientific">Treponema parvum</name>
    <dbReference type="NCBI Taxonomy" id="138851"/>
    <lineage>
        <taxon>Bacteria</taxon>
        <taxon>Pseudomonadati</taxon>
        <taxon>Spirochaetota</taxon>
        <taxon>Spirochaetia</taxon>
        <taxon>Spirochaetales</taxon>
        <taxon>Treponemataceae</taxon>
        <taxon>Treponema</taxon>
    </lineage>
</organism>